<name>A0A328P117_9GAMM</name>
<keyword evidence="1" id="KW-0812">Transmembrane</keyword>
<proteinExistence type="predicted"/>
<sequence length="78" mass="8775">MVNLDYWISQPWVQLLCFIVFTSITAKGLRTGSATLVYQTYKRSEDPELYWAGIVLSALAAASMLLLLVHGLTNWPDI</sequence>
<evidence type="ECO:0000256" key="1">
    <source>
        <dbReference type="SAM" id="Phobius"/>
    </source>
</evidence>
<evidence type="ECO:0000313" key="3">
    <source>
        <dbReference type="Proteomes" id="UP000248926"/>
    </source>
</evidence>
<dbReference type="EMBL" id="NFZS01000004">
    <property type="protein sequence ID" value="RAO75907.1"/>
    <property type="molecule type" value="Genomic_DNA"/>
</dbReference>
<gene>
    <name evidence="2" type="ORF">CA260_17935</name>
</gene>
<feature type="transmembrane region" description="Helical" evidence="1">
    <location>
        <begin position="49"/>
        <end position="72"/>
    </location>
</feature>
<reference evidence="2 3" key="1">
    <citation type="journal article" date="2018" name="Genet. Mol. Biol.">
        <title>The genome sequence of Dyella jiangningensis FCAV SCS01 from a lignocellulose-decomposing microbial consortium metagenome reveals potential for biotechnological applications.</title>
        <authorList>
            <person name="Desiderato J.G."/>
            <person name="Alvarenga D.O."/>
            <person name="Constancio M.T.L."/>
            <person name="Alves L.M.C."/>
            <person name="Varani A.M."/>
        </authorList>
    </citation>
    <scope>NUCLEOTIDE SEQUENCE [LARGE SCALE GENOMIC DNA]</scope>
    <source>
        <strain evidence="2 3">FCAV SCS01</strain>
    </source>
</reference>
<keyword evidence="3" id="KW-1185">Reference proteome</keyword>
<protein>
    <submittedName>
        <fullName evidence="2">Uncharacterized protein</fullName>
    </submittedName>
</protein>
<keyword evidence="1" id="KW-1133">Transmembrane helix</keyword>
<comment type="caution">
    <text evidence="2">The sequence shown here is derived from an EMBL/GenBank/DDBJ whole genome shotgun (WGS) entry which is preliminary data.</text>
</comment>
<dbReference type="AlphaFoldDB" id="A0A328P117"/>
<accession>A0A328P117</accession>
<evidence type="ECO:0000313" key="2">
    <source>
        <dbReference type="EMBL" id="RAO75907.1"/>
    </source>
</evidence>
<dbReference type="Proteomes" id="UP000248926">
    <property type="component" value="Unassembled WGS sequence"/>
</dbReference>
<keyword evidence="1" id="KW-0472">Membrane</keyword>
<feature type="transmembrane region" description="Helical" evidence="1">
    <location>
        <begin position="12"/>
        <end position="29"/>
    </location>
</feature>
<organism evidence="2 3">
    <name type="scientific">Dyella jiangningensis</name>
    <dbReference type="NCBI Taxonomy" id="1379159"/>
    <lineage>
        <taxon>Bacteria</taxon>
        <taxon>Pseudomonadati</taxon>
        <taxon>Pseudomonadota</taxon>
        <taxon>Gammaproteobacteria</taxon>
        <taxon>Lysobacterales</taxon>
        <taxon>Rhodanobacteraceae</taxon>
        <taxon>Dyella</taxon>
    </lineage>
</organism>